<evidence type="ECO:0000259" key="2">
    <source>
        <dbReference type="Pfam" id="PF20432"/>
    </source>
</evidence>
<dbReference type="InterPro" id="IPR011979">
    <property type="entry name" value="Antitox_Xre"/>
</dbReference>
<dbReference type="Pfam" id="PF09722">
    <property type="entry name" value="Xre_MbcA_ParS_C"/>
    <property type="match status" value="1"/>
</dbReference>
<accession>A0A0C1Z8G3</accession>
<name>A0A0C1Z8G3_9VIBR</name>
<dbReference type="Proteomes" id="UP000031586">
    <property type="component" value="Unassembled WGS sequence"/>
</dbReference>
<dbReference type="PATRIC" id="fig|1229493.5.peg.1085"/>
<dbReference type="InterPro" id="IPR046847">
    <property type="entry name" value="Xre-like_HTH"/>
</dbReference>
<feature type="domain" description="Antitoxin Xre-like helix-turn-helix" evidence="2">
    <location>
        <begin position="23"/>
        <end position="82"/>
    </location>
</feature>
<dbReference type="GO" id="GO:0003677">
    <property type="term" value="F:DNA binding"/>
    <property type="evidence" value="ECO:0007669"/>
    <property type="project" value="InterPro"/>
</dbReference>
<dbReference type="NCBIfam" id="TIGR02293">
    <property type="entry name" value="TAS_TIGR02293"/>
    <property type="match status" value="1"/>
</dbReference>
<feature type="domain" description="Antitoxin Xre/MbcA/ParS-like toxin-binding" evidence="1">
    <location>
        <begin position="89"/>
        <end position="137"/>
    </location>
</feature>
<proteinExistence type="predicted"/>
<protein>
    <submittedName>
        <fullName evidence="3">Uncharacterized protein</fullName>
    </submittedName>
</protein>
<evidence type="ECO:0000313" key="4">
    <source>
        <dbReference type="Proteomes" id="UP000031586"/>
    </source>
</evidence>
<gene>
    <name evidence="3" type="ORF">H735_10000</name>
</gene>
<dbReference type="InterPro" id="IPR024467">
    <property type="entry name" value="Xre/MbcA/ParS-like_toxin-bd"/>
</dbReference>
<evidence type="ECO:0000313" key="3">
    <source>
        <dbReference type="EMBL" id="KIF53250.1"/>
    </source>
</evidence>
<reference evidence="3 4" key="1">
    <citation type="submission" date="2014-07" db="EMBL/GenBank/DDBJ databases">
        <title>Unique and conserved regions in Vibrio harveyi and related species in comparison with the shrimp pathogen Vibrio harveyi CAIM 1792.</title>
        <authorList>
            <person name="Espinoza-Valles I."/>
            <person name="Vora G."/>
            <person name="Leekitcharoenphon P."/>
            <person name="Ussery D."/>
            <person name="Hoj L."/>
            <person name="Gomez-Gil B."/>
        </authorList>
    </citation>
    <scope>NUCLEOTIDE SEQUENCE [LARGE SCALE GENOMIC DNA]</scope>
    <source>
        <strain evidence="4">CAIM 1854 / LMG 25443</strain>
    </source>
</reference>
<comment type="caution">
    <text evidence="3">The sequence shown here is derived from an EMBL/GenBank/DDBJ whole genome shotgun (WGS) entry which is preliminary data.</text>
</comment>
<evidence type="ECO:0000259" key="1">
    <source>
        <dbReference type="Pfam" id="PF09722"/>
    </source>
</evidence>
<dbReference type="RefSeq" id="WP_020194441.1">
    <property type="nucleotide sequence ID" value="NZ_BAOH01000005.1"/>
</dbReference>
<organism evidence="3 4">
    <name type="scientific">Vibrio owensii CAIM 1854 = LMG 25443</name>
    <dbReference type="NCBI Taxonomy" id="1229493"/>
    <lineage>
        <taxon>Bacteria</taxon>
        <taxon>Pseudomonadati</taxon>
        <taxon>Pseudomonadota</taxon>
        <taxon>Gammaproteobacteria</taxon>
        <taxon>Vibrionales</taxon>
        <taxon>Vibrionaceae</taxon>
        <taxon>Vibrio</taxon>
    </lineage>
</organism>
<dbReference type="AlphaFoldDB" id="A0A0C1Z8G3"/>
<dbReference type="EMBL" id="JPRD01000015">
    <property type="protein sequence ID" value="KIF53250.1"/>
    <property type="molecule type" value="Genomic_DNA"/>
</dbReference>
<sequence>MYASAYQMLSGTKIKIGSVPEILSIIRTGLPVSILDNGTELLGVNKTEYAQLIGANLRSIQRKQQTSGKLSPTSSEHALMLAELVRLSDEYFKDREATLRWLNRPSLAFGNCSPLSVCDTVTGINMAMEEINKMKYGLTA</sequence>
<dbReference type="Pfam" id="PF20432">
    <property type="entry name" value="Xre-like-HTH"/>
    <property type="match status" value="1"/>
</dbReference>